<reference evidence="2 3" key="1">
    <citation type="submission" date="2023-03" db="EMBL/GenBank/DDBJ databases">
        <title>Host association and intracellularity evolved multiple times independently in the Rickettsiales.</title>
        <authorList>
            <person name="Castelli M."/>
            <person name="Nardi T."/>
            <person name="Gammuto L."/>
            <person name="Bellinzona G."/>
            <person name="Sabaneyeva E."/>
            <person name="Potekhin A."/>
            <person name="Serra V."/>
            <person name="Petroni G."/>
            <person name="Sassera D."/>
        </authorList>
    </citation>
    <scope>NUCLEOTIDE SEQUENCE [LARGE SCALE GENOMIC DNA]</scope>
    <source>
        <strain evidence="2 3">Sr 2-6</strain>
    </source>
</reference>
<evidence type="ECO:0000313" key="2">
    <source>
        <dbReference type="EMBL" id="MEA0970139.1"/>
    </source>
</evidence>
<dbReference type="InterPro" id="IPR011990">
    <property type="entry name" value="TPR-like_helical_dom_sf"/>
</dbReference>
<comment type="caution">
    <text evidence="2">The sequence shown here is derived from an EMBL/GenBank/DDBJ whole genome shotgun (WGS) entry which is preliminary data.</text>
</comment>
<dbReference type="InterPro" id="IPR019734">
    <property type="entry name" value="TPR_rpt"/>
</dbReference>
<dbReference type="Gene3D" id="1.25.40.10">
    <property type="entry name" value="Tetratricopeptide repeat domain"/>
    <property type="match status" value="3"/>
</dbReference>
<dbReference type="Pfam" id="PF13374">
    <property type="entry name" value="TPR_10"/>
    <property type="match status" value="2"/>
</dbReference>
<sequence length="732" mass="81434">MKVVNFQGNVSIEKSLVKIDKTGMAWQILQHASFIDGDFVGIDILSELCGSKNEKTKEYITYLSQQSLVEMVSVNFALGIKIPVIVQDAVKKYMISNKPVSHSENVVFNRLLQIFDKLMPTVQRAPEDSWPVAKLLIDNIEKLLSQTEKLTTKVAANLHDKLAMYYLNIEQDLTASFEHQKKAIHIRKMFSDKDAELAKSFDQMGTILQEMSDLKQGLQYAEKALDMYKSLSADGAKSLELAKSLGKVGVAHYNLGNREKALEYNKSSLEMYRALYGGNSSNGVNSDDNDSNNDYAGANDVLVAHALNRVGGSYMGLGNNIEGLVYLEKALAMYRAIFKEDNHIDIADVLSNIGVCYVALGDEKQGFKCQEQALKIFKLVYKTEHSSIAKSINNLAGYYIRAGELKAAVQQYEEALKILKILHDGNHQDIALVLHNLGMVYNNLNQLDKAVDYCEQALQMRKIVYHGKHPLLTTSLNSLGTIYEKLGQTDKALKYKQDALKMLHELNLGEHPAVSSSLANVGHSYEAIGYHAKASVLRTKAKMAEDKFEKGIEEFGYIEIESNSIIKFSAIDDATLSVMKKMLKVLNKISELSSNGGWSQKTVASWIDKAISSITDNNTGHDYSVYFSDKYLKSQLGDLASSKNIEIAKMLCFEAMNLGLAMNNQSWDQEISYVQAIAASNPELVKKILSTHPDYFVDGKILKACIMDPVIVAELLGGQIDSYDLETFDVLG</sequence>
<organism evidence="2 3">
    <name type="scientific">Candidatus Megaera venefica</name>
    <dbReference type="NCBI Taxonomy" id="2055910"/>
    <lineage>
        <taxon>Bacteria</taxon>
        <taxon>Pseudomonadati</taxon>
        <taxon>Pseudomonadota</taxon>
        <taxon>Alphaproteobacteria</taxon>
        <taxon>Rickettsiales</taxon>
        <taxon>Rickettsiaceae</taxon>
        <taxon>Candidatus Megaera</taxon>
    </lineage>
</organism>
<dbReference type="PROSITE" id="PS50005">
    <property type="entry name" value="TPR"/>
    <property type="match status" value="3"/>
</dbReference>
<name>A0ABU5NAE7_9RICK</name>
<evidence type="ECO:0000256" key="1">
    <source>
        <dbReference type="PROSITE-ProRule" id="PRU00339"/>
    </source>
</evidence>
<evidence type="ECO:0000313" key="3">
    <source>
        <dbReference type="Proteomes" id="UP001291687"/>
    </source>
</evidence>
<feature type="repeat" description="TPR" evidence="1">
    <location>
        <begin position="473"/>
        <end position="506"/>
    </location>
</feature>
<dbReference type="EMBL" id="JARJFB010000003">
    <property type="protein sequence ID" value="MEA0970139.1"/>
    <property type="molecule type" value="Genomic_DNA"/>
</dbReference>
<dbReference type="SUPFAM" id="SSF48452">
    <property type="entry name" value="TPR-like"/>
    <property type="match status" value="3"/>
</dbReference>
<dbReference type="RefSeq" id="WP_322776046.1">
    <property type="nucleotide sequence ID" value="NZ_JARJFB010000003.1"/>
</dbReference>
<dbReference type="Pfam" id="PF13424">
    <property type="entry name" value="TPR_12"/>
    <property type="match status" value="2"/>
</dbReference>
<feature type="repeat" description="TPR" evidence="1">
    <location>
        <begin position="389"/>
        <end position="422"/>
    </location>
</feature>
<dbReference type="PANTHER" id="PTHR19959:SF119">
    <property type="entry name" value="FUNGAL LIPASE-LIKE DOMAIN-CONTAINING PROTEIN"/>
    <property type="match status" value="1"/>
</dbReference>
<dbReference type="Proteomes" id="UP001291687">
    <property type="component" value="Unassembled WGS sequence"/>
</dbReference>
<gene>
    <name evidence="2" type="ORF">Megvenef_00088</name>
</gene>
<keyword evidence="1" id="KW-0802">TPR repeat</keyword>
<proteinExistence type="predicted"/>
<dbReference type="SMART" id="SM00028">
    <property type="entry name" value="TPR"/>
    <property type="match status" value="7"/>
</dbReference>
<accession>A0ABU5NAE7</accession>
<feature type="repeat" description="TPR" evidence="1">
    <location>
        <begin position="431"/>
        <end position="464"/>
    </location>
</feature>
<dbReference type="PANTHER" id="PTHR19959">
    <property type="entry name" value="KINESIN LIGHT CHAIN"/>
    <property type="match status" value="1"/>
</dbReference>
<protein>
    <submittedName>
        <fullName evidence="2">Tetratricopeptide domain-contaning protein</fullName>
    </submittedName>
</protein>
<keyword evidence="3" id="KW-1185">Reference proteome</keyword>